<dbReference type="InterPro" id="IPR004017">
    <property type="entry name" value="Cys_rich_dom"/>
</dbReference>
<keyword evidence="2" id="KW-0479">Metal-binding</keyword>
<dbReference type="InterPro" id="IPR016166">
    <property type="entry name" value="FAD-bd_PCMH"/>
</dbReference>
<sequence>MPAPRQAQEQRREIPYNYTSFSDREIVSKLLGPDAWTKISSLRPHIRTGRSARMLYEILGDIWVSVRNPYLEEELLQDKPRRELLVQAMRHRLAEMGKRRQNDGSERDQTVEDLIGRTEKAIVNFEKQFDGRLEYREKIFQRLSKVTKKRNIRFSPYDRAVHATDATDWRVAYPIVVLYPDSELEIPGLVKGCQSLGLTLIARGGGTGYTGGAVPLSEHTAILNLEKLTRIGAIEQTMLPGLEQAVFTIETESGVVTKRVSERAEEKHLVFAVDPASAHSSTIGGNIAENSGGKKAVLWGTAIDNLAWWRMVNADGNWLEVARVNHNLGKIHKQETVLFKVTVKDGRFPPEKAPVLEEKELSLSGPLFRKPGLGKDVSDKYLQGLPGVQKEGCDGVITAARWILHRMPKFGRTVCLEFFGSASVAGEAILSITTMLDSQPDGVMLAGLEHLDERYLKAVEYPVKSRCGGYPKMVLVGDIVADNEEALDKYALKISEICSQRQGEAFIAKTPEKRKQFWNERARTAAISRHTNAFKLNEDVVIPLKKLGEYTNTCEFFNIEHSIANKLEMVEAAQNYLDSSEIFRPSDLSEVNAKENPRAECLDEACRILSRARERWTWLLEHFSDPAILLRQDAQRLGWDLPEKIDPDMEIRQLLLSHSLVVSWKQEVQQPLCRLFAREGLPEAEEKIKAIHDSILRKRLFIALHMHAGDGNVHTNIPVHSSDPEMMAEAYKGVDLVMKTARQLGGSITGEHGIGMTKIKYVPVEELLPFYDYLNKVDPGHLFNKGKLRKETDLSIAFTPSFRLLSAETLLMQRNELEDIASSIQNCLRCGKCKQVCSTHFPTANLLYSPRNKIIATSLLIEAYLYEEQTRRGLSRRHLDALADLSDHCTVCMKCLPPCPVKINFGEVTIKLRNFLAANNYHRSNLPKRAGLGFLTLQSPASIKLARTVLVDYGFLAQRLAADAVKVTTKPSLTHPTPTTEYPSTKRSYFLLANRKLPRPRMHTTLRHLLNITDPSVVPVIRNPDLPEEALETVFYFPGCGNDRLFPEIGLACLALLWRAGVRTVLPPQFMCCGYPMVGNGMRETAEKIVTKNKVQFHRMANTLNYLDIKTILVSCGTCLKQLRDYHLEQIFPGSRLMDIHEYLARKGMNVNGESNTRYLYHSPCHTPFSQNPKGIVGSLIKPADHSSIELTERCCGESGTFAVGRPDIANQVRLSKELSLKAAKEKVESQGNSPFDGTVKVLTTCPGCFQGLSRYESRTRIQAEFLAVELARQAIGPDWAKKTLESVSRGGLEHVLL</sequence>
<dbReference type="PANTHER" id="PTHR42934">
    <property type="entry name" value="GLYCOLATE OXIDASE SUBUNIT GLCD"/>
    <property type="match status" value="1"/>
</dbReference>
<dbReference type="Pfam" id="PF02913">
    <property type="entry name" value="FAD-oxidase_C"/>
    <property type="match status" value="2"/>
</dbReference>
<dbReference type="Pfam" id="PF11880">
    <property type="entry name" value="DUF3400"/>
    <property type="match status" value="1"/>
</dbReference>
<dbReference type="Gene3D" id="3.30.70.2740">
    <property type="match status" value="1"/>
</dbReference>
<dbReference type="PROSITE" id="PS51387">
    <property type="entry name" value="FAD_PCMH"/>
    <property type="match status" value="1"/>
</dbReference>
<organism evidence="7 8">
    <name type="scientific">Mesosutterella porci</name>
    <dbReference type="NCBI Taxonomy" id="2915351"/>
    <lineage>
        <taxon>Bacteria</taxon>
        <taxon>Pseudomonadati</taxon>
        <taxon>Pseudomonadota</taxon>
        <taxon>Betaproteobacteria</taxon>
        <taxon>Burkholderiales</taxon>
        <taxon>Sutterellaceae</taxon>
        <taxon>Mesosutterella</taxon>
    </lineage>
</organism>
<dbReference type="PROSITE" id="PS00198">
    <property type="entry name" value="4FE4S_FER_1"/>
    <property type="match status" value="1"/>
</dbReference>
<dbReference type="InterPro" id="IPR006094">
    <property type="entry name" value="Oxid_FAD_bind_N"/>
</dbReference>
<dbReference type="InterPro" id="IPR017896">
    <property type="entry name" value="4Fe4S_Fe-S-bd"/>
</dbReference>
<accession>A0ABS9MRD4</accession>
<evidence type="ECO:0000256" key="5">
    <source>
        <dbReference type="ARBA" id="ARBA00023014"/>
    </source>
</evidence>
<dbReference type="InterPro" id="IPR022153">
    <property type="entry name" value="DUF3683"/>
</dbReference>
<dbReference type="InterPro" id="IPR004113">
    <property type="entry name" value="FAD-bd_oxidored_4_C"/>
</dbReference>
<keyword evidence="4" id="KW-0408">Iron</keyword>
<dbReference type="EMBL" id="JAKNCT010000007">
    <property type="protein sequence ID" value="MCG5031197.1"/>
    <property type="molecule type" value="Genomic_DNA"/>
</dbReference>
<dbReference type="Pfam" id="PF01565">
    <property type="entry name" value="FAD_binding_4"/>
    <property type="match status" value="1"/>
</dbReference>
<dbReference type="Proteomes" id="UP001297600">
    <property type="component" value="Unassembled WGS sequence"/>
</dbReference>
<protein>
    <submittedName>
        <fullName evidence="7">DUF3683 domain-containing protein</fullName>
    </submittedName>
</protein>
<dbReference type="SUPFAM" id="SSF46548">
    <property type="entry name" value="alpha-helical ferredoxin"/>
    <property type="match status" value="1"/>
</dbReference>
<dbReference type="RefSeq" id="WP_237978889.1">
    <property type="nucleotide sequence ID" value="NZ_JAKNCT010000007.1"/>
</dbReference>
<dbReference type="InterPro" id="IPR016164">
    <property type="entry name" value="FAD-linked_Oxase-like_C"/>
</dbReference>
<dbReference type="InterPro" id="IPR016169">
    <property type="entry name" value="FAD-bd_PCMH_sub2"/>
</dbReference>
<dbReference type="Gene3D" id="1.10.1060.10">
    <property type="entry name" value="Alpha-helical ferredoxin"/>
    <property type="match status" value="1"/>
</dbReference>
<dbReference type="InterPro" id="IPR051914">
    <property type="entry name" value="FAD-linked_OxidoTrans_Type4"/>
</dbReference>
<evidence type="ECO:0000313" key="7">
    <source>
        <dbReference type="EMBL" id="MCG5031197.1"/>
    </source>
</evidence>
<keyword evidence="1" id="KW-0285">Flavoprotein</keyword>
<comment type="caution">
    <text evidence="7">The sequence shown here is derived from an EMBL/GenBank/DDBJ whole genome shotgun (WGS) entry which is preliminary data.</text>
</comment>
<evidence type="ECO:0000256" key="2">
    <source>
        <dbReference type="ARBA" id="ARBA00022723"/>
    </source>
</evidence>
<dbReference type="PANTHER" id="PTHR42934:SF2">
    <property type="entry name" value="GLYCOLATE OXIDASE SUBUNIT GLCD"/>
    <property type="match status" value="1"/>
</dbReference>
<evidence type="ECO:0000256" key="4">
    <source>
        <dbReference type="ARBA" id="ARBA00023004"/>
    </source>
</evidence>
<evidence type="ECO:0000259" key="6">
    <source>
        <dbReference type="PROSITE" id="PS51387"/>
    </source>
</evidence>
<reference evidence="7 8" key="1">
    <citation type="submission" date="2022-02" db="EMBL/GenBank/DDBJ databases">
        <title>Mesosutterella porci, a novel member of the family Sutterellaceae from pig feces.</title>
        <authorList>
            <person name="Wylensek D."/>
            <person name="Clavel T."/>
        </authorList>
    </citation>
    <scope>NUCLEOTIDE SEQUENCE [LARGE SCALE GENOMIC DNA]</scope>
    <source>
        <strain evidence="8">oilRF-744-wt-GAM-9</strain>
    </source>
</reference>
<evidence type="ECO:0000313" key="8">
    <source>
        <dbReference type="Proteomes" id="UP001297600"/>
    </source>
</evidence>
<proteinExistence type="predicted"/>
<evidence type="ECO:0000256" key="1">
    <source>
        <dbReference type="ARBA" id="ARBA00022630"/>
    </source>
</evidence>
<evidence type="ECO:0000256" key="3">
    <source>
        <dbReference type="ARBA" id="ARBA00022827"/>
    </source>
</evidence>
<dbReference type="Pfam" id="PF12447">
    <property type="entry name" value="DUF3683"/>
    <property type="match status" value="1"/>
</dbReference>
<dbReference type="InterPro" id="IPR021817">
    <property type="entry name" value="DUF3400"/>
</dbReference>
<dbReference type="Pfam" id="PF13183">
    <property type="entry name" value="Fer4_8"/>
    <property type="match status" value="1"/>
</dbReference>
<dbReference type="Pfam" id="PF02754">
    <property type="entry name" value="CCG"/>
    <property type="match status" value="2"/>
</dbReference>
<keyword evidence="8" id="KW-1185">Reference proteome</keyword>
<feature type="domain" description="FAD-binding PCMH-type" evidence="6">
    <location>
        <begin position="170"/>
        <end position="407"/>
    </location>
</feature>
<dbReference type="InterPro" id="IPR036318">
    <property type="entry name" value="FAD-bd_PCMH-like_sf"/>
</dbReference>
<gene>
    <name evidence="7" type="ORF">MAF45_07040</name>
</gene>
<dbReference type="SUPFAM" id="SSF55103">
    <property type="entry name" value="FAD-linked oxidases, C-terminal domain"/>
    <property type="match status" value="2"/>
</dbReference>
<name>A0ABS9MRD4_9BURK</name>
<dbReference type="InterPro" id="IPR009051">
    <property type="entry name" value="Helical_ferredxn"/>
</dbReference>
<dbReference type="Gene3D" id="3.30.465.10">
    <property type="match status" value="1"/>
</dbReference>
<dbReference type="InterPro" id="IPR017900">
    <property type="entry name" value="4Fe4S_Fe_S_CS"/>
</dbReference>
<keyword evidence="5" id="KW-0411">Iron-sulfur</keyword>
<keyword evidence="3" id="KW-0274">FAD</keyword>
<dbReference type="SUPFAM" id="SSF56176">
    <property type="entry name" value="FAD-binding/transporter-associated domain-like"/>
    <property type="match status" value="1"/>
</dbReference>